<accession>A0A0N8KRI7</accession>
<feature type="transmembrane region" description="Helical" evidence="5">
    <location>
        <begin position="45"/>
        <end position="66"/>
    </location>
</feature>
<dbReference type="InterPro" id="IPR038978">
    <property type="entry name" value="MJ0935"/>
</dbReference>
<comment type="subcellular location">
    <subcellularLocation>
        <location evidence="1">Membrane</location>
        <topology evidence="1">Multi-pass membrane protein</topology>
    </subcellularLocation>
</comment>
<dbReference type="Pfam" id="PF01956">
    <property type="entry name" value="EMC3_TMCO1"/>
    <property type="match status" value="1"/>
</dbReference>
<keyword evidence="4 5" id="KW-0472">Membrane</keyword>
<reference evidence="6 7" key="1">
    <citation type="submission" date="2015-09" db="EMBL/GenBank/DDBJ databases">
        <title>A metagenomics-based metabolic model of nitrate-dependent anaerobic oxidation of methane by Methanoperedens-like archaea.</title>
        <authorList>
            <person name="Arshad A."/>
            <person name="Speth D.R."/>
            <person name="De Graaf R.M."/>
            <person name="Op Den Camp H.J."/>
            <person name="Jetten M.S."/>
            <person name="Welte C.U."/>
        </authorList>
    </citation>
    <scope>NUCLEOTIDE SEQUENCE [LARGE SCALE GENOMIC DNA]</scope>
</reference>
<dbReference type="AlphaFoldDB" id="A0A0N8KRI7"/>
<name>A0A0N8KRI7_9EURY</name>
<keyword evidence="3 5" id="KW-1133">Transmembrane helix</keyword>
<feature type="transmembrane region" description="Helical" evidence="5">
    <location>
        <begin position="127"/>
        <end position="145"/>
    </location>
</feature>
<proteinExistence type="predicted"/>
<keyword evidence="2 5" id="KW-0812">Transmembrane</keyword>
<dbReference type="EMBL" id="LKCM01000030">
    <property type="protein sequence ID" value="KPQ45050.1"/>
    <property type="molecule type" value="Genomic_DNA"/>
</dbReference>
<evidence type="ECO:0000256" key="1">
    <source>
        <dbReference type="ARBA" id="ARBA00004141"/>
    </source>
</evidence>
<protein>
    <submittedName>
        <fullName evidence="6">Integral membrane protein</fullName>
    </submittedName>
</protein>
<dbReference type="PANTHER" id="PTHR42198:SF1">
    <property type="entry name" value="INTEGRAL MEMBRANE PROTEIN"/>
    <property type="match status" value="1"/>
</dbReference>
<dbReference type="SMART" id="SM01415">
    <property type="entry name" value="DUF106"/>
    <property type="match status" value="1"/>
</dbReference>
<evidence type="ECO:0000313" key="7">
    <source>
        <dbReference type="Proteomes" id="UP000050360"/>
    </source>
</evidence>
<gene>
    <name evidence="6" type="ORF">MPEBLZ_00375</name>
</gene>
<evidence type="ECO:0000256" key="2">
    <source>
        <dbReference type="ARBA" id="ARBA00022692"/>
    </source>
</evidence>
<feature type="transmembrane region" description="Helical" evidence="5">
    <location>
        <begin position="9"/>
        <end position="25"/>
    </location>
</feature>
<organism evidence="6 7">
    <name type="scientific">Candidatus Methanoperedens nitratireducens</name>
    <dbReference type="NCBI Taxonomy" id="1392998"/>
    <lineage>
        <taxon>Archaea</taxon>
        <taxon>Methanobacteriati</taxon>
        <taxon>Methanobacteriota</taxon>
        <taxon>Stenosarchaea group</taxon>
        <taxon>Methanomicrobia</taxon>
        <taxon>Methanosarcinales</taxon>
        <taxon>ANME-2 cluster</taxon>
        <taxon>Candidatus Methanoperedentaceae</taxon>
        <taxon>Candidatus Methanoperedens</taxon>
    </lineage>
</organism>
<evidence type="ECO:0000256" key="5">
    <source>
        <dbReference type="SAM" id="Phobius"/>
    </source>
</evidence>
<comment type="caution">
    <text evidence="6">The sequence shown here is derived from an EMBL/GenBank/DDBJ whole genome shotgun (WGS) entry which is preliminary data.</text>
</comment>
<dbReference type="InterPro" id="IPR002809">
    <property type="entry name" value="EMC3/TMCO1"/>
</dbReference>
<evidence type="ECO:0000256" key="4">
    <source>
        <dbReference type="ARBA" id="ARBA00023136"/>
    </source>
</evidence>
<dbReference type="GO" id="GO:0016020">
    <property type="term" value="C:membrane"/>
    <property type="evidence" value="ECO:0007669"/>
    <property type="project" value="UniProtKB-SubCell"/>
</dbReference>
<dbReference type="PANTHER" id="PTHR42198">
    <property type="entry name" value="INTEGRAL MEMBRANE PROTEIN"/>
    <property type="match status" value="1"/>
</dbReference>
<sequence>MIKKTLNKLAMVLGIFLMFGIIMFPEMRDVIGKLMDTLLKPLLGWLPIHMIIFVLAAFTGLYATIVQKYTMDWGLMKRVQEKSKTIQKEMREAQLSNNAAKIKKLEGQYAEMMGDQMEMFKQQFKPMLYISIISIPLFYWVYLLISQNPDATMIFPFWGEQKLDATVFWVFQYWLFWYFMCSIPVSQMTRKALNIGGMPLDTKV</sequence>
<evidence type="ECO:0000313" key="6">
    <source>
        <dbReference type="EMBL" id="KPQ45050.1"/>
    </source>
</evidence>
<feature type="transmembrane region" description="Helical" evidence="5">
    <location>
        <begin position="165"/>
        <end position="185"/>
    </location>
</feature>
<evidence type="ECO:0000256" key="3">
    <source>
        <dbReference type="ARBA" id="ARBA00022989"/>
    </source>
</evidence>
<dbReference type="Proteomes" id="UP000050360">
    <property type="component" value="Unassembled WGS sequence"/>
</dbReference>